<comment type="caution">
    <text evidence="2">The sequence shown here is derived from an EMBL/GenBank/DDBJ whole genome shotgun (WGS) entry which is preliminary data.</text>
</comment>
<dbReference type="EMBL" id="AVOT02061618">
    <property type="protein sequence ID" value="MBW0554807.1"/>
    <property type="molecule type" value="Genomic_DNA"/>
</dbReference>
<accession>A0A9Q3J3L4</accession>
<evidence type="ECO:0000256" key="1">
    <source>
        <dbReference type="SAM" id="MobiDB-lite"/>
    </source>
</evidence>
<evidence type="ECO:0000313" key="2">
    <source>
        <dbReference type="EMBL" id="MBW0554807.1"/>
    </source>
</evidence>
<feature type="region of interest" description="Disordered" evidence="1">
    <location>
        <begin position="50"/>
        <end position="73"/>
    </location>
</feature>
<reference evidence="2" key="1">
    <citation type="submission" date="2021-03" db="EMBL/GenBank/DDBJ databases">
        <title>Draft genome sequence of rust myrtle Austropuccinia psidii MF-1, a brazilian biotype.</title>
        <authorList>
            <person name="Quecine M.C."/>
            <person name="Pachon D.M.R."/>
            <person name="Bonatelli M.L."/>
            <person name="Correr F.H."/>
            <person name="Franceschini L.M."/>
            <person name="Leite T.F."/>
            <person name="Margarido G.R.A."/>
            <person name="Almeida C.A."/>
            <person name="Ferrarezi J.A."/>
            <person name="Labate C.A."/>
        </authorList>
    </citation>
    <scope>NUCLEOTIDE SEQUENCE</scope>
    <source>
        <strain evidence="2">MF-1</strain>
    </source>
</reference>
<keyword evidence="3" id="KW-1185">Reference proteome</keyword>
<sequence length="136" mass="15004">MSHDKPVYSSTFLKAIEPFTIEEFEELVFGTPAMPIKQSMWDWVTSITPPSTPALANPSFSSTRSSSPEEEPPSSALAFYTFINGDYLPKLFVDDPETFFSIGPASNSQGSKNPAPLPYKLRPRGPDGRAITSHFK</sequence>
<name>A0A9Q3J3L4_9BASI</name>
<proteinExistence type="predicted"/>
<protein>
    <submittedName>
        <fullName evidence="2">Uncharacterized protein</fullName>
    </submittedName>
</protein>
<organism evidence="2 3">
    <name type="scientific">Austropuccinia psidii MF-1</name>
    <dbReference type="NCBI Taxonomy" id="1389203"/>
    <lineage>
        <taxon>Eukaryota</taxon>
        <taxon>Fungi</taxon>
        <taxon>Dikarya</taxon>
        <taxon>Basidiomycota</taxon>
        <taxon>Pucciniomycotina</taxon>
        <taxon>Pucciniomycetes</taxon>
        <taxon>Pucciniales</taxon>
        <taxon>Sphaerophragmiaceae</taxon>
        <taxon>Austropuccinia</taxon>
    </lineage>
</organism>
<dbReference type="Proteomes" id="UP000765509">
    <property type="component" value="Unassembled WGS sequence"/>
</dbReference>
<gene>
    <name evidence="2" type="ORF">O181_094522</name>
</gene>
<feature type="region of interest" description="Disordered" evidence="1">
    <location>
        <begin position="102"/>
        <end position="136"/>
    </location>
</feature>
<evidence type="ECO:0000313" key="3">
    <source>
        <dbReference type="Proteomes" id="UP000765509"/>
    </source>
</evidence>
<dbReference type="AlphaFoldDB" id="A0A9Q3J3L4"/>